<dbReference type="EMBL" id="BARS01004141">
    <property type="protein sequence ID" value="GAF73643.1"/>
    <property type="molecule type" value="Genomic_DNA"/>
</dbReference>
<proteinExistence type="predicted"/>
<sequence>SPFIRTIETHAREGEVIVRVEELSDANRAALDAAKGIRIERYEEMGAYPDYVFIKVPAEAEPIPRPAKKPPPAREVVKKKAEIEGKEALPKSVFALRSLAKKRGIDVSDIAGKGAKQRIIERLGGEQPTITKPAIVGKPPKAQQAAPPTRWTGVPIEWAGQAFFDWGAKGLRTQGNRYVKVKGGRKRKTFDPSAYSPELTRLLVPTNRKLLNALRRLAPDEIWPVKSRRGKFWSTAYRLVPEQALRRAEEETGISRKQPPPPAKERKANLLGKDVFAPAAGKKQAELGLEPGDVTEAGVGEVAIKPALAKEAVAQLNTPFVETEEDLLLAIRGEYGAEADKLFNNPTEPMLEVHEAFIRASKGGALFAAKPTPTEAAAEAKPKRLISEEAYQKAKKHLGETKLRGGLVPFSFEDVKEATAFILYHIENGVRALGEITREAVEAWKGRLTEKQSRELIHQAWR</sequence>
<protein>
    <submittedName>
        <fullName evidence="1">Uncharacterized protein</fullName>
    </submittedName>
</protein>
<evidence type="ECO:0000313" key="1">
    <source>
        <dbReference type="EMBL" id="GAF73643.1"/>
    </source>
</evidence>
<dbReference type="AlphaFoldDB" id="X0RXX3"/>
<name>X0RXX3_9ZZZZ</name>
<reference evidence="1" key="1">
    <citation type="journal article" date="2014" name="Front. Microbiol.">
        <title>High frequency of phylogenetically diverse reductive dehalogenase-homologous genes in deep subseafloor sedimentary metagenomes.</title>
        <authorList>
            <person name="Kawai M."/>
            <person name="Futagami T."/>
            <person name="Toyoda A."/>
            <person name="Takaki Y."/>
            <person name="Nishi S."/>
            <person name="Hori S."/>
            <person name="Arai W."/>
            <person name="Tsubouchi T."/>
            <person name="Morono Y."/>
            <person name="Uchiyama I."/>
            <person name="Ito T."/>
            <person name="Fujiyama A."/>
            <person name="Inagaki F."/>
            <person name="Takami H."/>
        </authorList>
    </citation>
    <scope>NUCLEOTIDE SEQUENCE</scope>
    <source>
        <strain evidence="1">Expedition CK06-06</strain>
    </source>
</reference>
<accession>X0RXX3</accession>
<comment type="caution">
    <text evidence="1">The sequence shown here is derived from an EMBL/GenBank/DDBJ whole genome shotgun (WGS) entry which is preliminary data.</text>
</comment>
<feature type="non-terminal residue" evidence="1">
    <location>
        <position position="1"/>
    </location>
</feature>
<gene>
    <name evidence="1" type="ORF">S01H1_08072</name>
</gene>
<organism evidence="1">
    <name type="scientific">marine sediment metagenome</name>
    <dbReference type="NCBI Taxonomy" id="412755"/>
    <lineage>
        <taxon>unclassified sequences</taxon>
        <taxon>metagenomes</taxon>
        <taxon>ecological metagenomes</taxon>
    </lineage>
</organism>
<feature type="non-terminal residue" evidence="1">
    <location>
        <position position="462"/>
    </location>
</feature>